<sequence>MASTESVPAPAPTPRLMALAPELRNRIWTDVFKGTTVSIDSILLMSQQVHNEAIGLYYNCSIFQPRMRNPFFIAEWLNRIPYQYVALVTNVRFDTNAYFPPITTSQDTVVGDTGSILLTDLGGDYSHAARVKAAKIDIARIRGDLALNDRLHLLQEEALKASVLMPDSRVARMSFPSA</sequence>
<dbReference type="AlphaFoldDB" id="A0AAN7W400"/>
<comment type="caution">
    <text evidence="1">The sequence shown here is derived from an EMBL/GenBank/DDBJ whole genome shotgun (WGS) entry which is preliminary data.</text>
</comment>
<accession>A0AAN7W400</accession>
<evidence type="ECO:0000313" key="2">
    <source>
        <dbReference type="Proteomes" id="UP001310594"/>
    </source>
</evidence>
<dbReference type="Proteomes" id="UP001310594">
    <property type="component" value="Unassembled WGS sequence"/>
</dbReference>
<reference evidence="1" key="1">
    <citation type="submission" date="2023-08" db="EMBL/GenBank/DDBJ databases">
        <title>Black Yeasts Isolated from many extreme environments.</title>
        <authorList>
            <person name="Coleine C."/>
            <person name="Stajich J.E."/>
            <person name="Selbmann L."/>
        </authorList>
    </citation>
    <scope>NUCLEOTIDE SEQUENCE</scope>
    <source>
        <strain evidence="1">CCFEE 5810</strain>
    </source>
</reference>
<dbReference type="EMBL" id="JAVRQU010000012">
    <property type="protein sequence ID" value="KAK5696554.1"/>
    <property type="molecule type" value="Genomic_DNA"/>
</dbReference>
<protein>
    <submittedName>
        <fullName evidence="1">Uncharacterized protein</fullName>
    </submittedName>
</protein>
<gene>
    <name evidence="1" type="ORF">LTR97_007857</name>
</gene>
<organism evidence="1 2">
    <name type="scientific">Elasticomyces elasticus</name>
    <dbReference type="NCBI Taxonomy" id="574655"/>
    <lineage>
        <taxon>Eukaryota</taxon>
        <taxon>Fungi</taxon>
        <taxon>Dikarya</taxon>
        <taxon>Ascomycota</taxon>
        <taxon>Pezizomycotina</taxon>
        <taxon>Dothideomycetes</taxon>
        <taxon>Dothideomycetidae</taxon>
        <taxon>Mycosphaerellales</taxon>
        <taxon>Teratosphaeriaceae</taxon>
        <taxon>Elasticomyces</taxon>
    </lineage>
</organism>
<proteinExistence type="predicted"/>
<evidence type="ECO:0000313" key="1">
    <source>
        <dbReference type="EMBL" id="KAK5696554.1"/>
    </source>
</evidence>
<name>A0AAN7W400_9PEZI</name>